<evidence type="ECO:0000256" key="4">
    <source>
        <dbReference type="ARBA" id="ARBA00029292"/>
    </source>
</evidence>
<dbReference type="GO" id="GO:0097367">
    <property type="term" value="F:carbohydrate derivative binding"/>
    <property type="evidence" value="ECO:0007669"/>
    <property type="project" value="InterPro"/>
</dbReference>
<comment type="catalytic activity">
    <reaction evidence="4">
        <text>D-galactosamine 6-phosphate + H2O = D-tagatopyranose 1-phosphate + NH4(+)</text>
        <dbReference type="Rhea" id="RHEA:47680"/>
        <dbReference type="ChEBI" id="CHEBI:15377"/>
        <dbReference type="ChEBI" id="CHEBI:28938"/>
        <dbReference type="ChEBI" id="CHEBI:71674"/>
        <dbReference type="ChEBI" id="CHEBI:138150"/>
    </reaction>
</comment>
<organism evidence="6 7">
    <name type="scientific">Sharpea porci</name>
    <dbReference type="NCBI Taxonomy" id="2652286"/>
    <lineage>
        <taxon>Bacteria</taxon>
        <taxon>Bacillati</taxon>
        <taxon>Bacillota</taxon>
        <taxon>Erysipelotrichia</taxon>
        <taxon>Erysipelotrichales</taxon>
        <taxon>Coprobacillaceae</taxon>
        <taxon>Sharpea</taxon>
    </lineage>
</organism>
<dbReference type="InterPro" id="IPR046348">
    <property type="entry name" value="SIS_dom_sf"/>
</dbReference>
<evidence type="ECO:0000256" key="2">
    <source>
        <dbReference type="ARBA" id="ARBA00022737"/>
    </source>
</evidence>
<evidence type="ECO:0000313" key="6">
    <source>
        <dbReference type="EMBL" id="MST90051.1"/>
    </source>
</evidence>
<dbReference type="InterPro" id="IPR001347">
    <property type="entry name" value="SIS_dom"/>
</dbReference>
<feature type="domain" description="SIS" evidence="5">
    <location>
        <begin position="46"/>
        <end position="202"/>
    </location>
</feature>
<dbReference type="PANTHER" id="PTHR32502">
    <property type="entry name" value="N-ACETYLGALACTOSAMINE PERMEASE II COMPONENT-RELATED"/>
    <property type="match status" value="1"/>
</dbReference>
<keyword evidence="7" id="KW-1185">Reference proteome</keyword>
<gene>
    <name evidence="6" type="ORF">FYJ79_10830</name>
</gene>
<keyword evidence="3" id="KW-0378">Hydrolase</keyword>
<dbReference type="InterPro" id="IPR035464">
    <property type="entry name" value="SIS_AgaS"/>
</dbReference>
<dbReference type="InterPro" id="IPR050303">
    <property type="entry name" value="GatZ_KbaZ_carbometab"/>
</dbReference>
<accession>A0A844FVD2</accession>
<sequence length="389" mass="43503">MLFDKMSADWKNLGGYWTAKEINQQPATWKKTIDQIKEEKEALGKFISKITSEDDFDIILTGAGTSEFVGNSIFPSLEGKYDHKVKSYGTTDIVADPECYLSATKPTLLVSFARSGNSPESVGAVEAANVVCKEIYHLFVTCNKDGALSKFAEGKDNCYCIHLTPETHDQSFAMTSSYSNMYLATYLAFNLDELDAISADFEMVAAKGQLFLDKTWEVCKKIVDDFDFNRIVYLGSNNLKGVAQESALKICELTGGHVDTNFDTPMGFRHGPKSVINDTTLCVVYLTDKPYTRQYEYDIIKEMSPERKGNKILVVSTKDDEIKDKADYFISFDNDKDLPNVFTGIEYILVAQTIAIFKSLSLKFTPDNPCPSGEVNRVVKGVTIYPYTK</sequence>
<dbReference type="PROSITE" id="PS51464">
    <property type="entry name" value="SIS"/>
    <property type="match status" value="2"/>
</dbReference>
<evidence type="ECO:0000256" key="3">
    <source>
        <dbReference type="ARBA" id="ARBA00022801"/>
    </source>
</evidence>
<evidence type="ECO:0000259" key="5">
    <source>
        <dbReference type="PROSITE" id="PS51464"/>
    </source>
</evidence>
<reference evidence="6 7" key="1">
    <citation type="submission" date="2019-08" db="EMBL/GenBank/DDBJ databases">
        <title>In-depth cultivation of the pig gut microbiome towards novel bacterial diversity and tailored functional studies.</title>
        <authorList>
            <person name="Wylensek D."/>
            <person name="Hitch T.C.A."/>
            <person name="Clavel T."/>
        </authorList>
    </citation>
    <scope>NUCLEOTIDE SEQUENCE [LARGE SCALE GENOMIC DNA]</scope>
    <source>
        <strain evidence="6 7">CA-Schmier-601-WT-3</strain>
    </source>
</reference>
<comment type="similarity">
    <text evidence="1">Belongs to the SIS family. AgaS subfamily.</text>
</comment>
<dbReference type="InterPro" id="IPR035466">
    <property type="entry name" value="GlmS/AgaS_SIS"/>
</dbReference>
<dbReference type="SUPFAM" id="SSF53697">
    <property type="entry name" value="SIS domain"/>
    <property type="match status" value="1"/>
</dbReference>
<dbReference type="PANTHER" id="PTHR32502:SF3">
    <property type="entry name" value="D-GALACTOSAMINE-6-PHOSPHATE DEAMINASE AGAS-RELATED"/>
    <property type="match status" value="1"/>
</dbReference>
<dbReference type="CDD" id="cd05008">
    <property type="entry name" value="SIS_GlmS_GlmD_1"/>
    <property type="match status" value="1"/>
</dbReference>
<dbReference type="GO" id="GO:0009401">
    <property type="term" value="P:phosphoenolpyruvate-dependent sugar phosphotransferase system"/>
    <property type="evidence" value="ECO:0007669"/>
    <property type="project" value="TreeGrafter"/>
</dbReference>
<protein>
    <submittedName>
        <fullName evidence="6">SIS domain-containing protein</fullName>
    </submittedName>
</protein>
<dbReference type="GO" id="GO:0005886">
    <property type="term" value="C:plasma membrane"/>
    <property type="evidence" value="ECO:0007669"/>
    <property type="project" value="TreeGrafter"/>
</dbReference>
<evidence type="ECO:0000256" key="1">
    <source>
        <dbReference type="ARBA" id="ARBA00007748"/>
    </source>
</evidence>
<dbReference type="EMBL" id="VUNM01000034">
    <property type="protein sequence ID" value="MST90051.1"/>
    <property type="molecule type" value="Genomic_DNA"/>
</dbReference>
<dbReference type="Proteomes" id="UP000442619">
    <property type="component" value="Unassembled WGS sequence"/>
</dbReference>
<keyword evidence="2" id="KW-0677">Repeat</keyword>
<evidence type="ECO:0000313" key="7">
    <source>
        <dbReference type="Proteomes" id="UP000442619"/>
    </source>
</evidence>
<name>A0A844FVD2_9FIRM</name>
<comment type="caution">
    <text evidence="6">The sequence shown here is derived from an EMBL/GenBank/DDBJ whole genome shotgun (WGS) entry which is preliminary data.</text>
</comment>
<dbReference type="AlphaFoldDB" id="A0A844FVD2"/>
<dbReference type="CDD" id="cd05010">
    <property type="entry name" value="SIS_AgaS_like"/>
    <property type="match status" value="1"/>
</dbReference>
<feature type="domain" description="SIS" evidence="5">
    <location>
        <begin position="218"/>
        <end position="369"/>
    </location>
</feature>
<dbReference type="Pfam" id="PF01380">
    <property type="entry name" value="SIS"/>
    <property type="match status" value="1"/>
</dbReference>
<dbReference type="GO" id="GO:1901135">
    <property type="term" value="P:carbohydrate derivative metabolic process"/>
    <property type="evidence" value="ECO:0007669"/>
    <property type="project" value="InterPro"/>
</dbReference>
<dbReference type="RefSeq" id="WP_154518210.1">
    <property type="nucleotide sequence ID" value="NZ_VUNM01000034.1"/>
</dbReference>
<dbReference type="GO" id="GO:0016787">
    <property type="term" value="F:hydrolase activity"/>
    <property type="evidence" value="ECO:0007669"/>
    <property type="project" value="UniProtKB-KW"/>
</dbReference>
<proteinExistence type="inferred from homology"/>
<dbReference type="Gene3D" id="3.40.50.10490">
    <property type="entry name" value="Glucose-6-phosphate isomerase like protein, domain 1"/>
    <property type="match status" value="2"/>
</dbReference>